<keyword evidence="2" id="KW-1133">Transmembrane helix</keyword>
<proteinExistence type="predicted"/>
<keyword evidence="2" id="KW-0472">Membrane</keyword>
<sequence length="137" mass="14863">MTGRHRGQPKEREAAGAGASRRRRGAMVAGAFLLPVALATVVAFSLRDEPADGAPSPTPRAVRASPSAEPTFGKYIPPAKKPQAETKAPQRSATPTAEPTRRATRKPVRPPDARPTCPWTGVPYLDRWCHRRPHMGR</sequence>
<feature type="region of interest" description="Disordered" evidence="1">
    <location>
        <begin position="48"/>
        <end position="117"/>
    </location>
</feature>
<evidence type="ECO:0000256" key="2">
    <source>
        <dbReference type="SAM" id="Phobius"/>
    </source>
</evidence>
<evidence type="ECO:0000313" key="3">
    <source>
        <dbReference type="EMBL" id="MBO2459867.1"/>
    </source>
</evidence>
<evidence type="ECO:0000256" key="1">
    <source>
        <dbReference type="SAM" id="MobiDB-lite"/>
    </source>
</evidence>
<gene>
    <name evidence="3" type="ORF">J4709_20000</name>
</gene>
<protein>
    <submittedName>
        <fullName evidence="3">Uncharacterized protein</fullName>
    </submittedName>
</protein>
<dbReference type="Proteomes" id="UP000680206">
    <property type="component" value="Unassembled WGS sequence"/>
</dbReference>
<comment type="caution">
    <text evidence="3">The sequence shown here is derived from an EMBL/GenBank/DDBJ whole genome shotgun (WGS) entry which is preliminary data.</text>
</comment>
<reference evidence="3 4" key="1">
    <citation type="submission" date="2021-03" db="EMBL/GenBank/DDBJ databases">
        <title>Actinomadura violae sp. nov., isolated from lichen in Thailand.</title>
        <authorList>
            <person name="Kanchanasin P."/>
            <person name="Saeng-In P."/>
            <person name="Phongsopitanun W."/>
            <person name="Yuki M."/>
            <person name="Kudo T."/>
            <person name="Ohkuma M."/>
            <person name="Tanasupawat S."/>
        </authorList>
    </citation>
    <scope>NUCLEOTIDE SEQUENCE [LARGE SCALE GENOMIC DNA]</scope>
    <source>
        <strain evidence="3 4">LCR2-06</strain>
    </source>
</reference>
<dbReference type="RefSeq" id="WP_208242915.1">
    <property type="nucleotide sequence ID" value="NZ_JAGEPF010000012.1"/>
</dbReference>
<name>A0ABS3RT04_9ACTN</name>
<organism evidence="3 4">
    <name type="scientific">Actinomadura violacea</name>
    <dbReference type="NCBI Taxonomy" id="2819934"/>
    <lineage>
        <taxon>Bacteria</taxon>
        <taxon>Bacillati</taxon>
        <taxon>Actinomycetota</taxon>
        <taxon>Actinomycetes</taxon>
        <taxon>Streptosporangiales</taxon>
        <taxon>Thermomonosporaceae</taxon>
        <taxon>Actinomadura</taxon>
    </lineage>
</organism>
<keyword evidence="2" id="KW-0812">Transmembrane</keyword>
<feature type="region of interest" description="Disordered" evidence="1">
    <location>
        <begin position="1"/>
        <end position="23"/>
    </location>
</feature>
<accession>A0ABS3RT04</accession>
<evidence type="ECO:0000313" key="4">
    <source>
        <dbReference type="Proteomes" id="UP000680206"/>
    </source>
</evidence>
<keyword evidence="4" id="KW-1185">Reference proteome</keyword>
<dbReference type="EMBL" id="JAGEPF010000012">
    <property type="protein sequence ID" value="MBO2459867.1"/>
    <property type="molecule type" value="Genomic_DNA"/>
</dbReference>
<feature type="transmembrane region" description="Helical" evidence="2">
    <location>
        <begin position="26"/>
        <end position="46"/>
    </location>
</feature>